<protein>
    <recommendedName>
        <fullName evidence="5">HTH tetR-type domain-containing protein</fullName>
    </recommendedName>
</protein>
<dbReference type="PANTHER" id="PTHR30055">
    <property type="entry name" value="HTH-TYPE TRANSCRIPTIONAL REGULATOR RUTR"/>
    <property type="match status" value="1"/>
</dbReference>
<dbReference type="Gene3D" id="1.10.357.10">
    <property type="entry name" value="Tetracycline Repressor, domain 2"/>
    <property type="match status" value="1"/>
</dbReference>
<dbReference type="PROSITE" id="PS50977">
    <property type="entry name" value="HTH_TETR_2"/>
    <property type="match status" value="1"/>
</dbReference>
<evidence type="ECO:0000256" key="3">
    <source>
        <dbReference type="ARBA" id="ARBA00023163"/>
    </source>
</evidence>
<evidence type="ECO:0000313" key="7">
    <source>
        <dbReference type="Proteomes" id="UP000248924"/>
    </source>
</evidence>
<dbReference type="OrthoDB" id="5177743at2"/>
<keyword evidence="3" id="KW-0804">Transcription</keyword>
<evidence type="ECO:0000256" key="2">
    <source>
        <dbReference type="ARBA" id="ARBA00023125"/>
    </source>
</evidence>
<evidence type="ECO:0000256" key="4">
    <source>
        <dbReference type="PROSITE-ProRule" id="PRU00335"/>
    </source>
</evidence>
<sequence length="196" mass="21663">MESPRTYVQTARATATAGTRRRILDETVALVLRQASVDIVLADIAGAAGVSVQTVLRHFGSREGLFEAAVAHARQQVAAERAAPAGDVNAAVSALFDHYDRWGETMLRLLAQEGGSAKTDAVTEHGRQFHDNWVREVFAPDLAIRPADQHEAIIDLLMIATDLYTWKLLTRDRRLPRQQAEQRMLRLIASILGEGR</sequence>
<dbReference type="InterPro" id="IPR001647">
    <property type="entry name" value="HTH_TetR"/>
</dbReference>
<dbReference type="Proteomes" id="UP000248924">
    <property type="component" value="Unassembled WGS sequence"/>
</dbReference>
<dbReference type="GO" id="GO:0000976">
    <property type="term" value="F:transcription cis-regulatory region binding"/>
    <property type="evidence" value="ECO:0007669"/>
    <property type="project" value="TreeGrafter"/>
</dbReference>
<reference evidence="6 7" key="1">
    <citation type="submission" date="2018-01" db="EMBL/GenBank/DDBJ databases">
        <title>Draft genome sequence of Jishengella sp. NA12.</title>
        <authorList>
            <person name="Sahin N."/>
            <person name="Ay H."/>
            <person name="Saygin H."/>
        </authorList>
    </citation>
    <scope>NUCLEOTIDE SEQUENCE [LARGE SCALE GENOMIC DNA]</scope>
    <source>
        <strain evidence="6 7">NA12</strain>
    </source>
</reference>
<dbReference type="SUPFAM" id="SSF46689">
    <property type="entry name" value="Homeodomain-like"/>
    <property type="match status" value="1"/>
</dbReference>
<proteinExistence type="predicted"/>
<dbReference type="PANTHER" id="PTHR30055:SF234">
    <property type="entry name" value="HTH-TYPE TRANSCRIPTIONAL REGULATOR BETI"/>
    <property type="match status" value="1"/>
</dbReference>
<dbReference type="InterPro" id="IPR050109">
    <property type="entry name" value="HTH-type_TetR-like_transc_reg"/>
</dbReference>
<dbReference type="EMBL" id="POTY01000004">
    <property type="protein sequence ID" value="PZG24038.1"/>
    <property type="molecule type" value="Genomic_DNA"/>
</dbReference>
<accession>A0A2W2FHB3</accession>
<keyword evidence="1" id="KW-0805">Transcription regulation</keyword>
<keyword evidence="7" id="KW-1185">Reference proteome</keyword>
<feature type="domain" description="HTH tetR-type" evidence="5">
    <location>
        <begin position="17"/>
        <end position="77"/>
    </location>
</feature>
<evidence type="ECO:0000256" key="1">
    <source>
        <dbReference type="ARBA" id="ARBA00023015"/>
    </source>
</evidence>
<dbReference type="GO" id="GO:0003700">
    <property type="term" value="F:DNA-binding transcription factor activity"/>
    <property type="evidence" value="ECO:0007669"/>
    <property type="project" value="TreeGrafter"/>
</dbReference>
<gene>
    <name evidence="6" type="ORF">C1I95_01450</name>
</gene>
<comment type="caution">
    <text evidence="6">The sequence shown here is derived from an EMBL/GenBank/DDBJ whole genome shotgun (WGS) entry which is preliminary data.</text>
</comment>
<evidence type="ECO:0000313" key="6">
    <source>
        <dbReference type="EMBL" id="PZG24038.1"/>
    </source>
</evidence>
<dbReference type="AlphaFoldDB" id="A0A2W2FHB3"/>
<organism evidence="6 7">
    <name type="scientific">Micromonospora craterilacus</name>
    <dbReference type="NCBI Taxonomy" id="1655439"/>
    <lineage>
        <taxon>Bacteria</taxon>
        <taxon>Bacillati</taxon>
        <taxon>Actinomycetota</taxon>
        <taxon>Actinomycetes</taxon>
        <taxon>Micromonosporales</taxon>
        <taxon>Micromonosporaceae</taxon>
        <taxon>Micromonospora</taxon>
    </lineage>
</organism>
<keyword evidence="2 4" id="KW-0238">DNA-binding</keyword>
<dbReference type="Pfam" id="PF00440">
    <property type="entry name" value="TetR_N"/>
    <property type="match status" value="1"/>
</dbReference>
<dbReference type="RefSeq" id="WP_111211910.1">
    <property type="nucleotide sequence ID" value="NZ_POTY01000004.1"/>
</dbReference>
<name>A0A2W2FHB3_9ACTN</name>
<dbReference type="InterPro" id="IPR009057">
    <property type="entry name" value="Homeodomain-like_sf"/>
</dbReference>
<evidence type="ECO:0000259" key="5">
    <source>
        <dbReference type="PROSITE" id="PS50977"/>
    </source>
</evidence>
<feature type="DNA-binding region" description="H-T-H motif" evidence="4">
    <location>
        <begin position="40"/>
        <end position="59"/>
    </location>
</feature>